<dbReference type="AlphaFoldDB" id="A0A939RW44"/>
<evidence type="ECO:0000313" key="3">
    <source>
        <dbReference type="Proteomes" id="UP000664209"/>
    </source>
</evidence>
<keyword evidence="3" id="KW-1185">Reference proteome</keyword>
<reference evidence="2" key="1">
    <citation type="submission" date="2021-03" db="EMBL/GenBank/DDBJ databases">
        <title>Actinotalea soli sp. nov., isolated from soil.</title>
        <authorList>
            <person name="Ping W."/>
            <person name="Zhang J."/>
        </authorList>
    </citation>
    <scope>NUCLEOTIDE SEQUENCE</scope>
    <source>
        <strain evidence="2">BY-33</strain>
    </source>
</reference>
<dbReference type="Proteomes" id="UP000664209">
    <property type="component" value="Unassembled WGS sequence"/>
</dbReference>
<sequence>MASIRPYRPADRAAVYAVCVRTAEDGGDARGLFSSDDLMPDVYAGPYLELEPGLAFVVEEDGTGAVVGYVLGTADTARWAVEHRRRWLPQVAPRYPLPTVLRTREDRLVDTLHHPERTVHAELGAYPAHLHVDLLPSHQGRGLGRGLVATFLGAVREGGATGFHLGVSPTNTAAQAFYRRLGLRRLEVGDPQALVLGGPTDLLA</sequence>
<dbReference type="Pfam" id="PF00583">
    <property type="entry name" value="Acetyltransf_1"/>
    <property type="match status" value="1"/>
</dbReference>
<dbReference type="InterPro" id="IPR000182">
    <property type="entry name" value="GNAT_dom"/>
</dbReference>
<evidence type="ECO:0000313" key="2">
    <source>
        <dbReference type="EMBL" id="MBO1752273.1"/>
    </source>
</evidence>
<dbReference type="Gene3D" id="3.40.630.30">
    <property type="match status" value="1"/>
</dbReference>
<dbReference type="InterPro" id="IPR051822">
    <property type="entry name" value="Glycosyl_Hydrolase_84"/>
</dbReference>
<dbReference type="PANTHER" id="PTHR13170:SF16">
    <property type="entry name" value="PROTEIN O-GLCNACASE"/>
    <property type="match status" value="1"/>
</dbReference>
<dbReference type="EMBL" id="JAGEMK010000005">
    <property type="protein sequence ID" value="MBO1752273.1"/>
    <property type="molecule type" value="Genomic_DNA"/>
</dbReference>
<gene>
    <name evidence="2" type="ORF">J4G33_10715</name>
</gene>
<accession>A0A939RW44</accession>
<dbReference type="PANTHER" id="PTHR13170">
    <property type="entry name" value="O-GLCNACASE"/>
    <property type="match status" value="1"/>
</dbReference>
<feature type="domain" description="N-acetyltransferase" evidence="1">
    <location>
        <begin position="2"/>
        <end position="201"/>
    </location>
</feature>
<dbReference type="PROSITE" id="PS51186">
    <property type="entry name" value="GNAT"/>
    <property type="match status" value="1"/>
</dbReference>
<proteinExistence type="predicted"/>
<dbReference type="SUPFAM" id="SSF55729">
    <property type="entry name" value="Acyl-CoA N-acyltransferases (Nat)"/>
    <property type="match status" value="1"/>
</dbReference>
<protein>
    <submittedName>
        <fullName evidence="2">GNAT family N-acetyltransferase</fullName>
    </submittedName>
</protein>
<dbReference type="InterPro" id="IPR016181">
    <property type="entry name" value="Acyl_CoA_acyltransferase"/>
</dbReference>
<dbReference type="GO" id="GO:0016747">
    <property type="term" value="F:acyltransferase activity, transferring groups other than amino-acyl groups"/>
    <property type="evidence" value="ECO:0007669"/>
    <property type="project" value="InterPro"/>
</dbReference>
<dbReference type="RefSeq" id="WP_208055966.1">
    <property type="nucleotide sequence ID" value="NZ_JAGEMK010000005.1"/>
</dbReference>
<evidence type="ECO:0000259" key="1">
    <source>
        <dbReference type="PROSITE" id="PS51186"/>
    </source>
</evidence>
<name>A0A939RW44_9CELL</name>
<comment type="caution">
    <text evidence="2">The sequence shown here is derived from an EMBL/GenBank/DDBJ whole genome shotgun (WGS) entry which is preliminary data.</text>
</comment>
<organism evidence="2 3">
    <name type="scientific">Actinotalea soli</name>
    <dbReference type="NCBI Taxonomy" id="2819234"/>
    <lineage>
        <taxon>Bacteria</taxon>
        <taxon>Bacillati</taxon>
        <taxon>Actinomycetota</taxon>
        <taxon>Actinomycetes</taxon>
        <taxon>Micrococcales</taxon>
        <taxon>Cellulomonadaceae</taxon>
        <taxon>Actinotalea</taxon>
    </lineage>
</organism>